<sequence length="107" mass="10919">MPPSAVWRVGVAPREPPTPTQAAQDPVTHLAQAASRFLPRVSLLRSGAGRSHRCSLGGTGSCSCSHSRALGLQHRAPSTAATTASVAEAGLSHGGYILTEPTAVLTP</sequence>
<reference evidence="2" key="1">
    <citation type="submission" date="2023-04" db="EMBL/GenBank/DDBJ databases">
        <authorList>
            <consortium name="ELIXIR-Norway"/>
        </authorList>
    </citation>
    <scope>NUCLEOTIDE SEQUENCE [LARGE SCALE GENOMIC DNA]</scope>
</reference>
<name>A0ABN9A527_RANTA</name>
<protein>
    <submittedName>
        <fullName evidence="2">Uncharacterized protein</fullName>
    </submittedName>
</protein>
<feature type="region of interest" description="Disordered" evidence="1">
    <location>
        <begin position="1"/>
        <end position="25"/>
    </location>
</feature>
<dbReference type="EMBL" id="OX460344">
    <property type="protein sequence ID" value="CAI9181360.1"/>
    <property type="molecule type" value="Genomic_DNA"/>
</dbReference>
<keyword evidence="3" id="KW-1185">Reference proteome</keyword>
<evidence type="ECO:0000313" key="3">
    <source>
        <dbReference type="Proteomes" id="UP001176941"/>
    </source>
</evidence>
<dbReference type="Proteomes" id="UP001176941">
    <property type="component" value="Chromosome Y"/>
</dbReference>
<evidence type="ECO:0000256" key="1">
    <source>
        <dbReference type="SAM" id="MobiDB-lite"/>
    </source>
</evidence>
<proteinExistence type="predicted"/>
<gene>
    <name evidence="2" type="ORF">MRATA1EN1_LOCUS30322</name>
</gene>
<evidence type="ECO:0000313" key="2">
    <source>
        <dbReference type="EMBL" id="CAI9181360.1"/>
    </source>
</evidence>
<accession>A0ABN9A527</accession>
<organism evidence="2 3">
    <name type="scientific">Rangifer tarandus platyrhynchus</name>
    <name type="common">Svalbard reindeer</name>
    <dbReference type="NCBI Taxonomy" id="3082113"/>
    <lineage>
        <taxon>Eukaryota</taxon>
        <taxon>Metazoa</taxon>
        <taxon>Chordata</taxon>
        <taxon>Craniata</taxon>
        <taxon>Vertebrata</taxon>
        <taxon>Euteleostomi</taxon>
        <taxon>Mammalia</taxon>
        <taxon>Eutheria</taxon>
        <taxon>Laurasiatheria</taxon>
        <taxon>Artiodactyla</taxon>
        <taxon>Ruminantia</taxon>
        <taxon>Pecora</taxon>
        <taxon>Cervidae</taxon>
        <taxon>Odocoileinae</taxon>
        <taxon>Rangifer</taxon>
    </lineage>
</organism>